<evidence type="ECO:0000313" key="2">
    <source>
        <dbReference type="Proteomes" id="UP000001747"/>
    </source>
</evidence>
<dbReference type="HOGENOM" id="CLU_173011_0_0_2"/>
<accession>C3MPZ6</accession>
<dbReference type="KEGG" id="sis:LS215_1451"/>
<sequence>MRISPTRLQKMLITIATIDELIETGYSKAGAYKVKERGVISDEKCEKLVEILGYKARPVLIDALKIFAIEVGCYISC</sequence>
<gene>
    <name evidence="1" type="ordered locus">LS215_1451</name>
</gene>
<reference evidence="1 2" key="1">
    <citation type="journal article" date="2009" name="Proc. Natl. Acad. Sci. U.S.A.">
        <title>Biogeography of the Sulfolobus islandicus pan-genome.</title>
        <authorList>
            <person name="Reno M.L."/>
            <person name="Held N.L."/>
            <person name="Fields C.J."/>
            <person name="Burke P.V."/>
            <person name="Whitaker R.J."/>
        </authorList>
    </citation>
    <scope>NUCLEOTIDE SEQUENCE [LARGE SCALE GENOMIC DNA]</scope>
    <source>
        <strain evidence="2">L.S.2.15 / Lassen #1</strain>
    </source>
</reference>
<dbReference type="AlphaFoldDB" id="C3MPZ6"/>
<name>C3MPZ6_SACI2</name>
<organism evidence="1 2">
    <name type="scientific">Saccharolobus islandicus (strain L.S.2.15 / Lassen #1)</name>
    <name type="common">Sulfolobus islandicus</name>
    <dbReference type="NCBI Taxonomy" id="429572"/>
    <lineage>
        <taxon>Archaea</taxon>
        <taxon>Thermoproteota</taxon>
        <taxon>Thermoprotei</taxon>
        <taxon>Sulfolobales</taxon>
        <taxon>Sulfolobaceae</taxon>
        <taxon>Saccharolobus</taxon>
    </lineage>
</organism>
<evidence type="ECO:0000313" key="1">
    <source>
        <dbReference type="EMBL" id="ACP35459.1"/>
    </source>
</evidence>
<dbReference type="Proteomes" id="UP000001747">
    <property type="component" value="Chromosome"/>
</dbReference>
<proteinExistence type="predicted"/>
<dbReference type="EMBL" id="CP001399">
    <property type="protein sequence ID" value="ACP35459.1"/>
    <property type="molecule type" value="Genomic_DNA"/>
</dbReference>
<protein>
    <submittedName>
        <fullName evidence="1">Isocitrate dehydrogenase</fullName>
    </submittedName>
</protein>